<proteinExistence type="predicted"/>
<name>A0A9N9JKF8_9GLOM</name>
<evidence type="ECO:0000313" key="1">
    <source>
        <dbReference type="EMBL" id="CAG8785314.1"/>
    </source>
</evidence>
<evidence type="ECO:0000313" key="2">
    <source>
        <dbReference type="Proteomes" id="UP000789405"/>
    </source>
</evidence>
<feature type="non-terminal residue" evidence="1">
    <location>
        <position position="45"/>
    </location>
</feature>
<dbReference type="AlphaFoldDB" id="A0A9N9JKF8"/>
<sequence>FLQQVDMEEVKILETLSKFKAEAIKVKHIPHLSNAQFLNYSINKE</sequence>
<dbReference type="Proteomes" id="UP000789405">
    <property type="component" value="Unassembled WGS sequence"/>
</dbReference>
<dbReference type="EMBL" id="CAJVPY010023605">
    <property type="protein sequence ID" value="CAG8785314.1"/>
    <property type="molecule type" value="Genomic_DNA"/>
</dbReference>
<organism evidence="1 2">
    <name type="scientific">Dentiscutata erythropus</name>
    <dbReference type="NCBI Taxonomy" id="1348616"/>
    <lineage>
        <taxon>Eukaryota</taxon>
        <taxon>Fungi</taxon>
        <taxon>Fungi incertae sedis</taxon>
        <taxon>Mucoromycota</taxon>
        <taxon>Glomeromycotina</taxon>
        <taxon>Glomeromycetes</taxon>
        <taxon>Diversisporales</taxon>
        <taxon>Gigasporaceae</taxon>
        <taxon>Dentiscutata</taxon>
    </lineage>
</organism>
<gene>
    <name evidence="1" type="ORF">DERYTH_LOCUS20278</name>
</gene>
<feature type="non-terminal residue" evidence="1">
    <location>
        <position position="1"/>
    </location>
</feature>
<dbReference type="OrthoDB" id="10409031at2759"/>
<accession>A0A9N9JKF8</accession>
<reference evidence="1" key="1">
    <citation type="submission" date="2021-06" db="EMBL/GenBank/DDBJ databases">
        <authorList>
            <person name="Kallberg Y."/>
            <person name="Tangrot J."/>
            <person name="Rosling A."/>
        </authorList>
    </citation>
    <scope>NUCLEOTIDE SEQUENCE</scope>
    <source>
        <strain evidence="1">MA453B</strain>
    </source>
</reference>
<comment type="caution">
    <text evidence="1">The sequence shown here is derived from an EMBL/GenBank/DDBJ whole genome shotgun (WGS) entry which is preliminary data.</text>
</comment>
<protein>
    <submittedName>
        <fullName evidence="1">11408_t:CDS:1</fullName>
    </submittedName>
</protein>
<keyword evidence="2" id="KW-1185">Reference proteome</keyword>